<reference evidence="3 4" key="1">
    <citation type="submission" date="2011-04" db="EMBL/GenBank/DDBJ databases">
        <title>The Genome Sequence of Clostridium citroniae WAL-19142.</title>
        <authorList>
            <consortium name="The Broad Institute Genome Sequencing Platform"/>
            <person name="Earl A."/>
            <person name="Ward D."/>
            <person name="Feldgarden M."/>
            <person name="Gevers D."/>
            <person name="Warren Y.A."/>
            <person name="Tyrrell K.L."/>
            <person name="Citron D.M."/>
            <person name="Goldstein E.J."/>
            <person name="Daigneault M."/>
            <person name="Allen-Vercoe E."/>
            <person name="Young S.K."/>
            <person name="Zeng Q."/>
            <person name="Gargeya S."/>
            <person name="Fitzgerald M."/>
            <person name="Haas B."/>
            <person name="Abouelleil A."/>
            <person name="Alvarado L."/>
            <person name="Arachchi H.M."/>
            <person name="Berlin A."/>
            <person name="Brown A."/>
            <person name="Chapman S.B."/>
            <person name="Chen Z."/>
            <person name="Dunbar C."/>
            <person name="Freedman E."/>
            <person name="Gearin G."/>
            <person name="Gellesch M."/>
            <person name="Goldberg J."/>
            <person name="Griggs A."/>
            <person name="Gujja S."/>
            <person name="Heilman E.R."/>
            <person name="Heiman D."/>
            <person name="Howarth C."/>
            <person name="Larson L."/>
            <person name="Lui A."/>
            <person name="MacDonald P.J."/>
            <person name="Mehta T."/>
            <person name="Montmayeur A."/>
            <person name="Murphy C."/>
            <person name="Neiman D."/>
            <person name="Pearson M."/>
            <person name="Priest M."/>
            <person name="Roberts A."/>
            <person name="Saif S."/>
            <person name="Shea T."/>
            <person name="Shenoy N."/>
            <person name="Sisk P."/>
            <person name="Stolte C."/>
            <person name="Sykes S."/>
            <person name="White J."/>
            <person name="Yandava C."/>
            <person name="Wortman J."/>
            <person name="Nusbaum C."/>
            <person name="Birren B."/>
        </authorList>
    </citation>
    <scope>NUCLEOTIDE SEQUENCE [LARGE SCALE GENOMIC DNA]</scope>
    <source>
        <strain evidence="3 4">WAL-19142</strain>
    </source>
</reference>
<dbReference type="Gene3D" id="3.60.110.10">
    <property type="entry name" value="Carbon-nitrogen hydrolase"/>
    <property type="match status" value="1"/>
</dbReference>
<comment type="caution">
    <text evidence="3">The sequence shown here is derived from an EMBL/GenBank/DDBJ whole genome shotgun (WGS) entry which is preliminary data.</text>
</comment>
<sequence>MTVSNKLTVASIQMDCILNDKEANLNRAGALIEDAVKKGAQLVVLPELFNTGYRVEEYDTVLAEPIPGAATQWMHQLAAKHHIYIAGAIIESGENGILYDTAVVVGPEGFKGKHRKMHLWGGEDKRFGKGEQLDVIQLSFCKIGLLICYEIGFPEMARIQVHKGADILIYTSAFGRARYYAWDTASRSRALENGAFVIASNRCGQDKDSAFGGLSRIVGPDTTILASYGAEGDAVVCAQIDLDEVARMRQVLPYLRDMNEKLYNNNF</sequence>
<dbReference type="AlphaFoldDB" id="A0A0J9C3Q6"/>
<proteinExistence type="inferred from homology"/>
<name>A0A0J9C3Q6_9FIRM</name>
<evidence type="ECO:0000259" key="2">
    <source>
        <dbReference type="PROSITE" id="PS50263"/>
    </source>
</evidence>
<dbReference type="PATRIC" id="fig|742734.4.peg.2724"/>
<dbReference type="PANTHER" id="PTHR23088">
    <property type="entry name" value="NITRILASE-RELATED"/>
    <property type="match status" value="1"/>
</dbReference>
<dbReference type="Pfam" id="PF00795">
    <property type="entry name" value="CN_hydrolase"/>
    <property type="match status" value="1"/>
</dbReference>
<dbReference type="EMBL" id="ADLK01000020">
    <property type="protein sequence ID" value="KMW19802.1"/>
    <property type="molecule type" value="Genomic_DNA"/>
</dbReference>
<protein>
    <recommendedName>
        <fullName evidence="2">CN hydrolase domain-containing protein</fullName>
    </recommendedName>
</protein>
<dbReference type="PROSITE" id="PS50263">
    <property type="entry name" value="CN_HYDROLASE"/>
    <property type="match status" value="1"/>
</dbReference>
<evidence type="ECO:0000313" key="3">
    <source>
        <dbReference type="EMBL" id="KMW19802.1"/>
    </source>
</evidence>
<dbReference type="InterPro" id="IPR036526">
    <property type="entry name" value="C-N_Hydrolase_sf"/>
</dbReference>
<evidence type="ECO:0000313" key="4">
    <source>
        <dbReference type="Proteomes" id="UP000037392"/>
    </source>
</evidence>
<gene>
    <name evidence="3" type="ORF">HMPREF9470_02542</name>
</gene>
<feature type="domain" description="CN hydrolase" evidence="2">
    <location>
        <begin position="7"/>
        <end position="242"/>
    </location>
</feature>
<dbReference type="OrthoDB" id="9811121at2"/>
<accession>A0A0J9C3Q6</accession>
<comment type="similarity">
    <text evidence="1">Belongs to the carbon-nitrogen hydrolase superfamily. NIT1/NIT2 family.</text>
</comment>
<dbReference type="GeneID" id="93164198"/>
<dbReference type="Proteomes" id="UP000037392">
    <property type="component" value="Unassembled WGS sequence"/>
</dbReference>
<evidence type="ECO:0000256" key="1">
    <source>
        <dbReference type="ARBA" id="ARBA00010613"/>
    </source>
</evidence>
<organism evidence="3 4">
    <name type="scientific">[Clostridium] citroniae WAL-19142</name>
    <dbReference type="NCBI Taxonomy" id="742734"/>
    <lineage>
        <taxon>Bacteria</taxon>
        <taxon>Bacillati</taxon>
        <taxon>Bacillota</taxon>
        <taxon>Clostridia</taxon>
        <taxon>Lachnospirales</taxon>
        <taxon>Lachnospiraceae</taxon>
        <taxon>Enterocloster</taxon>
    </lineage>
</organism>
<dbReference type="PANTHER" id="PTHR23088:SF27">
    <property type="entry name" value="DEAMINATED GLUTATHIONE AMIDASE"/>
    <property type="match status" value="1"/>
</dbReference>
<dbReference type="InterPro" id="IPR003010">
    <property type="entry name" value="C-N_Hydrolase"/>
</dbReference>
<dbReference type="SUPFAM" id="SSF56317">
    <property type="entry name" value="Carbon-nitrogen hydrolase"/>
    <property type="match status" value="1"/>
</dbReference>
<dbReference type="CDD" id="cd07197">
    <property type="entry name" value="nitrilase"/>
    <property type="match status" value="1"/>
</dbReference>
<dbReference type="RefSeq" id="WP_048929975.1">
    <property type="nucleotide sequence ID" value="NZ_KQ235878.1"/>
</dbReference>